<sequence length="18" mass="1932">MLWPAAVKSAASNRKKSS</sequence>
<feature type="non-terminal residue" evidence="1">
    <location>
        <position position="1"/>
    </location>
</feature>
<accession>N6TT03</accession>
<name>N6TT03_DENPD</name>
<dbReference type="AlphaFoldDB" id="N6TT03"/>
<reference evidence="1" key="1">
    <citation type="journal article" date="2013" name="Genome Biol.">
        <title>Draft genome of the mountain pine beetle, Dendroctonus ponderosae Hopkins, a major forest pest.</title>
        <authorList>
            <person name="Keeling C.I."/>
            <person name="Yuen M.M."/>
            <person name="Liao N.Y."/>
            <person name="Docking T.R."/>
            <person name="Chan S.K."/>
            <person name="Taylor G.A."/>
            <person name="Palmquist D.L."/>
            <person name="Jackman S.D."/>
            <person name="Nguyen A."/>
            <person name="Li M."/>
            <person name="Henderson H."/>
            <person name="Janes J.K."/>
            <person name="Zhao Y."/>
            <person name="Pandoh P."/>
            <person name="Moore R."/>
            <person name="Sperling F.A."/>
            <person name="Huber D.P."/>
            <person name="Birol I."/>
            <person name="Jones S.J."/>
            <person name="Bohlmann J."/>
        </authorList>
    </citation>
    <scope>NUCLEOTIDE SEQUENCE</scope>
</reference>
<dbReference type="EMBL" id="KB734409">
    <property type="protein sequence ID" value="ENN83569.1"/>
    <property type="molecule type" value="Genomic_DNA"/>
</dbReference>
<proteinExistence type="predicted"/>
<gene>
    <name evidence="1" type="ORF">YQE_00077</name>
</gene>
<evidence type="ECO:0000313" key="1">
    <source>
        <dbReference type="EMBL" id="ENN83569.1"/>
    </source>
</evidence>
<organism evidence="1">
    <name type="scientific">Dendroctonus ponderosae</name>
    <name type="common">Mountain pine beetle</name>
    <dbReference type="NCBI Taxonomy" id="77166"/>
    <lineage>
        <taxon>Eukaryota</taxon>
        <taxon>Metazoa</taxon>
        <taxon>Ecdysozoa</taxon>
        <taxon>Arthropoda</taxon>
        <taxon>Hexapoda</taxon>
        <taxon>Insecta</taxon>
        <taxon>Pterygota</taxon>
        <taxon>Neoptera</taxon>
        <taxon>Endopterygota</taxon>
        <taxon>Coleoptera</taxon>
        <taxon>Polyphaga</taxon>
        <taxon>Cucujiformia</taxon>
        <taxon>Curculionidae</taxon>
        <taxon>Scolytinae</taxon>
        <taxon>Dendroctonus</taxon>
    </lineage>
</organism>
<protein>
    <submittedName>
        <fullName evidence="1">Uncharacterized protein</fullName>
    </submittedName>
</protein>